<evidence type="ECO:0000313" key="3">
    <source>
        <dbReference type="Proteomes" id="UP000219612"/>
    </source>
</evidence>
<gene>
    <name evidence="2" type="ORF">SAMN05421748_1082</name>
</gene>
<evidence type="ECO:0000256" key="1">
    <source>
        <dbReference type="SAM" id="MobiDB-lite"/>
    </source>
</evidence>
<reference evidence="3" key="1">
    <citation type="submission" date="2017-09" db="EMBL/GenBank/DDBJ databases">
        <authorList>
            <person name="Varghese N."/>
            <person name="Submissions S."/>
        </authorList>
    </citation>
    <scope>NUCLEOTIDE SEQUENCE [LARGE SCALE GENOMIC DNA]</scope>
    <source>
        <strain evidence="3">CGMCC 4.6857</strain>
    </source>
</reference>
<evidence type="ECO:0008006" key="4">
    <source>
        <dbReference type="Google" id="ProtNLM"/>
    </source>
</evidence>
<organism evidence="2 3">
    <name type="scientific">Paractinoplanes atraurantiacus</name>
    <dbReference type="NCBI Taxonomy" id="1036182"/>
    <lineage>
        <taxon>Bacteria</taxon>
        <taxon>Bacillati</taxon>
        <taxon>Actinomycetota</taxon>
        <taxon>Actinomycetes</taxon>
        <taxon>Micromonosporales</taxon>
        <taxon>Micromonosporaceae</taxon>
        <taxon>Paractinoplanes</taxon>
    </lineage>
</organism>
<dbReference type="RefSeq" id="WP_097321560.1">
    <property type="nucleotide sequence ID" value="NZ_OBDY01000008.1"/>
</dbReference>
<proteinExistence type="predicted"/>
<dbReference type="Proteomes" id="UP000219612">
    <property type="component" value="Unassembled WGS sequence"/>
</dbReference>
<feature type="compositionally biased region" description="Basic and acidic residues" evidence="1">
    <location>
        <begin position="9"/>
        <end position="35"/>
    </location>
</feature>
<name>A0A285IFQ8_9ACTN</name>
<dbReference type="AlphaFoldDB" id="A0A285IFQ8"/>
<dbReference type="OrthoDB" id="3298107at2"/>
<keyword evidence="3" id="KW-1185">Reference proteome</keyword>
<accession>A0A285IFQ8</accession>
<evidence type="ECO:0000313" key="2">
    <source>
        <dbReference type="EMBL" id="SNY46782.1"/>
    </source>
</evidence>
<protein>
    <recommendedName>
        <fullName evidence="4">DUF4351 domain-containing protein</fullName>
    </recommendedName>
</protein>
<dbReference type="EMBL" id="OBDY01000008">
    <property type="protein sequence ID" value="SNY46782.1"/>
    <property type="molecule type" value="Genomic_DNA"/>
</dbReference>
<feature type="region of interest" description="Disordered" evidence="1">
    <location>
        <begin position="1"/>
        <end position="35"/>
    </location>
</feature>
<sequence length="83" mass="9302">MNDVLEQTESGREIARRNREQGLEQGREQGRELGHTDGMRALLRARFGDFADLDELSRRLADLDHNGNIARIVAGASLAELRS</sequence>